<accession>A0A450WI20</accession>
<evidence type="ECO:0000313" key="1">
    <source>
        <dbReference type="EMBL" id="VFK16674.1"/>
    </source>
</evidence>
<dbReference type="EMBL" id="CAADFN010000025">
    <property type="protein sequence ID" value="VFK16674.1"/>
    <property type="molecule type" value="Genomic_DNA"/>
</dbReference>
<reference evidence="1" key="1">
    <citation type="submission" date="2019-02" db="EMBL/GenBank/DDBJ databases">
        <authorList>
            <person name="Gruber-Vodicka R. H."/>
            <person name="Seah K. B. B."/>
        </authorList>
    </citation>
    <scope>NUCLEOTIDE SEQUENCE</scope>
    <source>
        <strain evidence="1">BECK_BY7</strain>
    </source>
</reference>
<dbReference type="AlphaFoldDB" id="A0A450WI20"/>
<name>A0A450WI20_9GAMM</name>
<protein>
    <submittedName>
        <fullName evidence="1">Uncharacterized protein</fullName>
    </submittedName>
</protein>
<proteinExistence type="predicted"/>
<sequence>MAAHCQGEIEHRLGNGTRVDCLTETHAIEYDWGASWYEAIGQSLYYGMETGKRSGVVLISRTHRGDIYWQRLNDTIRHYRLPIDTWRIRLPNP</sequence>
<gene>
    <name evidence="1" type="ORF">BECKLFY1418C_GA0070996_102519</name>
</gene>
<organism evidence="1">
    <name type="scientific">Candidatus Kentrum sp. LFY</name>
    <dbReference type="NCBI Taxonomy" id="2126342"/>
    <lineage>
        <taxon>Bacteria</taxon>
        <taxon>Pseudomonadati</taxon>
        <taxon>Pseudomonadota</taxon>
        <taxon>Gammaproteobacteria</taxon>
        <taxon>Candidatus Kentrum</taxon>
    </lineage>
</organism>